<proteinExistence type="predicted"/>
<accession>A0ABN9GP42</accession>
<reference evidence="1" key="1">
    <citation type="submission" date="2023-05" db="EMBL/GenBank/DDBJ databases">
        <authorList>
            <person name="Stuckert A."/>
        </authorList>
    </citation>
    <scope>NUCLEOTIDE SEQUENCE</scope>
</reference>
<evidence type="ECO:0000313" key="2">
    <source>
        <dbReference type="Proteomes" id="UP001162483"/>
    </source>
</evidence>
<evidence type="ECO:0000313" key="1">
    <source>
        <dbReference type="EMBL" id="CAI9610087.1"/>
    </source>
</evidence>
<dbReference type="EMBL" id="CATNWA010018889">
    <property type="protein sequence ID" value="CAI9610087.1"/>
    <property type="molecule type" value="Genomic_DNA"/>
</dbReference>
<dbReference type="Gene3D" id="3.30.420.10">
    <property type="entry name" value="Ribonuclease H-like superfamily/Ribonuclease H"/>
    <property type="match status" value="1"/>
</dbReference>
<protein>
    <submittedName>
        <fullName evidence="1">Uncharacterized protein</fullName>
    </submittedName>
</protein>
<gene>
    <name evidence="1" type="ORF">SPARVUS_LOCUS14361620</name>
</gene>
<organism evidence="1 2">
    <name type="scientific">Staurois parvus</name>
    <dbReference type="NCBI Taxonomy" id="386267"/>
    <lineage>
        <taxon>Eukaryota</taxon>
        <taxon>Metazoa</taxon>
        <taxon>Chordata</taxon>
        <taxon>Craniata</taxon>
        <taxon>Vertebrata</taxon>
        <taxon>Euteleostomi</taxon>
        <taxon>Amphibia</taxon>
        <taxon>Batrachia</taxon>
        <taxon>Anura</taxon>
        <taxon>Neobatrachia</taxon>
        <taxon>Ranoidea</taxon>
        <taxon>Ranidae</taxon>
        <taxon>Staurois</taxon>
    </lineage>
</organism>
<name>A0ABN9GP42_9NEOB</name>
<comment type="caution">
    <text evidence="1">The sequence shown here is derived from an EMBL/GenBank/DDBJ whole genome shotgun (WGS) entry which is preliminary data.</text>
</comment>
<sequence length="45" mass="5514">MPLEQWRRVVWSDESRFSLWLSDGHVRVWWLPGEWYLPDCIVPSV</sequence>
<dbReference type="InterPro" id="IPR036397">
    <property type="entry name" value="RNaseH_sf"/>
</dbReference>
<dbReference type="Proteomes" id="UP001162483">
    <property type="component" value="Unassembled WGS sequence"/>
</dbReference>
<keyword evidence="2" id="KW-1185">Reference proteome</keyword>
<feature type="non-terminal residue" evidence="1">
    <location>
        <position position="45"/>
    </location>
</feature>